<reference evidence="2" key="1">
    <citation type="journal article" date="2022" name="bioRxiv">
        <title>Sequencing and chromosome-scale assembly of the giantPleurodeles waltlgenome.</title>
        <authorList>
            <person name="Brown T."/>
            <person name="Elewa A."/>
            <person name="Iarovenko S."/>
            <person name="Subramanian E."/>
            <person name="Araus A.J."/>
            <person name="Petzold A."/>
            <person name="Susuki M."/>
            <person name="Suzuki K.-i.T."/>
            <person name="Hayashi T."/>
            <person name="Toyoda A."/>
            <person name="Oliveira C."/>
            <person name="Osipova E."/>
            <person name="Leigh N.D."/>
            <person name="Simon A."/>
            <person name="Yun M.H."/>
        </authorList>
    </citation>
    <scope>NUCLEOTIDE SEQUENCE</scope>
    <source>
        <strain evidence="2">20211129_DDA</strain>
        <tissue evidence="2">Liver</tissue>
    </source>
</reference>
<keyword evidence="3" id="KW-1185">Reference proteome</keyword>
<evidence type="ECO:0000313" key="2">
    <source>
        <dbReference type="EMBL" id="KAJ1125232.1"/>
    </source>
</evidence>
<accession>A0AAV7PA97</accession>
<dbReference type="Proteomes" id="UP001066276">
    <property type="component" value="Chromosome 7"/>
</dbReference>
<evidence type="ECO:0000313" key="3">
    <source>
        <dbReference type="Proteomes" id="UP001066276"/>
    </source>
</evidence>
<dbReference type="AlphaFoldDB" id="A0AAV7PA97"/>
<gene>
    <name evidence="2" type="ORF">NDU88_003666</name>
</gene>
<proteinExistence type="predicted"/>
<name>A0AAV7PA97_PLEWA</name>
<comment type="caution">
    <text evidence="2">The sequence shown here is derived from an EMBL/GenBank/DDBJ whole genome shotgun (WGS) entry which is preliminary data.</text>
</comment>
<evidence type="ECO:0000256" key="1">
    <source>
        <dbReference type="SAM" id="MobiDB-lite"/>
    </source>
</evidence>
<protein>
    <submittedName>
        <fullName evidence="2">Uncharacterized protein</fullName>
    </submittedName>
</protein>
<dbReference type="EMBL" id="JANPWB010000011">
    <property type="protein sequence ID" value="KAJ1125232.1"/>
    <property type="molecule type" value="Genomic_DNA"/>
</dbReference>
<organism evidence="2 3">
    <name type="scientific">Pleurodeles waltl</name>
    <name type="common">Iberian ribbed newt</name>
    <dbReference type="NCBI Taxonomy" id="8319"/>
    <lineage>
        <taxon>Eukaryota</taxon>
        <taxon>Metazoa</taxon>
        <taxon>Chordata</taxon>
        <taxon>Craniata</taxon>
        <taxon>Vertebrata</taxon>
        <taxon>Euteleostomi</taxon>
        <taxon>Amphibia</taxon>
        <taxon>Batrachia</taxon>
        <taxon>Caudata</taxon>
        <taxon>Salamandroidea</taxon>
        <taxon>Salamandridae</taxon>
        <taxon>Pleurodelinae</taxon>
        <taxon>Pleurodeles</taxon>
    </lineage>
</organism>
<sequence length="121" mass="13156">MYRPQYTGVDVKLTLDAKPQAPLLTCPLGHNSVRAWSQWLGPPPRAQPPAEDTPEGLRAARESDPKPLLVPQRLSAPCSCSQTAAEAARRWGVGSMHRSKAQEQEDTVIDAHSTVSLKYAG</sequence>
<feature type="region of interest" description="Disordered" evidence="1">
    <location>
        <begin position="38"/>
        <end position="70"/>
    </location>
</feature>